<feature type="transmembrane region" description="Helical" evidence="6">
    <location>
        <begin position="217"/>
        <end position="237"/>
    </location>
</feature>
<dbReference type="AlphaFoldDB" id="A0A835PRN1"/>
<evidence type="ECO:0000313" key="10">
    <source>
        <dbReference type="Proteomes" id="UP000636800"/>
    </source>
</evidence>
<comment type="caution">
    <text evidence="9">The sequence shown here is derived from an EMBL/GenBank/DDBJ whole genome shotgun (WGS) entry which is preliminary data.</text>
</comment>
<feature type="transmembrane region" description="Helical" evidence="6">
    <location>
        <begin position="309"/>
        <end position="328"/>
    </location>
</feature>
<keyword evidence="3 6" id="KW-0812">Transmembrane</keyword>
<evidence type="ECO:0000256" key="2">
    <source>
        <dbReference type="ARBA" id="ARBA00007635"/>
    </source>
</evidence>
<feature type="transmembrane region" description="Helical" evidence="6">
    <location>
        <begin position="249"/>
        <end position="270"/>
    </location>
</feature>
<evidence type="ECO:0000313" key="8">
    <source>
        <dbReference type="EMBL" id="KAG0457282.1"/>
    </source>
</evidence>
<feature type="domain" description="EamA" evidence="7">
    <location>
        <begin position="14"/>
        <end position="155"/>
    </location>
</feature>
<reference evidence="10 11" key="1">
    <citation type="journal article" date="2020" name="Nat. Food">
        <title>A phased Vanilla planifolia genome enables genetic improvement of flavour and production.</title>
        <authorList>
            <person name="Hasing T."/>
            <person name="Tang H."/>
            <person name="Brym M."/>
            <person name="Khazi F."/>
            <person name="Huang T."/>
            <person name="Chambers A.H."/>
        </authorList>
    </citation>
    <scope>NUCLEOTIDE SEQUENCE [LARGE SCALE GENOMIC DNA]</scope>
    <source>
        <tissue evidence="9">Leaf</tissue>
    </source>
</reference>
<keyword evidence="4 6" id="KW-1133">Transmembrane helix</keyword>
<dbReference type="Proteomes" id="UP000636800">
    <property type="component" value="Chromosome 12"/>
</dbReference>
<evidence type="ECO:0000256" key="1">
    <source>
        <dbReference type="ARBA" id="ARBA00004141"/>
    </source>
</evidence>
<dbReference type="Pfam" id="PF00892">
    <property type="entry name" value="EamA"/>
    <property type="match status" value="1"/>
</dbReference>
<comment type="similarity">
    <text evidence="2 6">Belongs to the drug/metabolite transporter (DMT) superfamily. Plant drug/metabolite exporter (P-DME) (TC 2.A.7.4) family.</text>
</comment>
<protein>
    <recommendedName>
        <fullName evidence="6">WAT1-related protein</fullName>
    </recommendedName>
</protein>
<dbReference type="InterPro" id="IPR000620">
    <property type="entry name" value="EamA_dom"/>
</dbReference>
<keyword evidence="5 6" id="KW-0472">Membrane</keyword>
<dbReference type="OrthoDB" id="642067at2759"/>
<proteinExistence type="inferred from homology"/>
<accession>A0A835PRN1</accession>
<evidence type="ECO:0000256" key="5">
    <source>
        <dbReference type="ARBA" id="ARBA00023136"/>
    </source>
</evidence>
<dbReference type="EMBL" id="JADCNM010000012">
    <property type="protein sequence ID" value="KAG0459006.1"/>
    <property type="molecule type" value="Genomic_DNA"/>
</dbReference>
<evidence type="ECO:0000256" key="4">
    <source>
        <dbReference type="ARBA" id="ARBA00022989"/>
    </source>
</evidence>
<dbReference type="GO" id="GO:0016020">
    <property type="term" value="C:membrane"/>
    <property type="evidence" value="ECO:0007669"/>
    <property type="project" value="UniProtKB-SubCell"/>
</dbReference>
<feature type="transmembrane region" description="Helical" evidence="6">
    <location>
        <begin position="282"/>
        <end position="303"/>
    </location>
</feature>
<evidence type="ECO:0000313" key="9">
    <source>
        <dbReference type="EMBL" id="KAG0459006.1"/>
    </source>
</evidence>
<sequence length="357" mass="38533">MVSMGRASVEEVLIIFGLLLVQAVYGVHTVFLNQILALGFNPLFMVVAGSFTSSLILLPFSIIFERNKWPTRLTLSIMVQFCLIAFGGVTMCQGLMLLGIKRTTPYIASAMPNLVPGLVFIISACLKFEKFSIWCKYGRAKALGAAMCLGGAMAISFMQSPQSASSPKTLSIRSEVAAEGDYKDWVMGCSFLLAAIVIASFIMVLQAITLINFSAPFSVCVITSLMGSIFTAIVQILTEGRVDVGSPSIGILYIVAMVVVGSMVGSSCIVYQTWCVIKKGPLVVSIFSPVQTMSAAFLSAILLREAVSSGSLFGMLLMFTGLYVVLWAKRKEGYEPPIDCYRNKEAVLSDVEESLLS</sequence>
<dbReference type="PANTHER" id="PTHR31218">
    <property type="entry name" value="WAT1-RELATED PROTEIN"/>
    <property type="match status" value="1"/>
</dbReference>
<feature type="transmembrane region" description="Helical" evidence="6">
    <location>
        <begin position="75"/>
        <end position="100"/>
    </location>
</feature>
<feature type="transmembrane region" description="Helical" evidence="6">
    <location>
        <begin position="185"/>
        <end position="205"/>
    </location>
</feature>
<name>A0A835PRN1_VANPL</name>
<evidence type="ECO:0000256" key="6">
    <source>
        <dbReference type="RuleBase" id="RU363077"/>
    </source>
</evidence>
<gene>
    <name evidence="9" type="ORF">HPP92_022134</name>
    <name evidence="8" type="ORF">HPP92_022439</name>
</gene>
<evidence type="ECO:0000256" key="3">
    <source>
        <dbReference type="ARBA" id="ARBA00022692"/>
    </source>
</evidence>
<dbReference type="EMBL" id="JADCNL010000012">
    <property type="protein sequence ID" value="KAG0457282.1"/>
    <property type="molecule type" value="Genomic_DNA"/>
</dbReference>
<evidence type="ECO:0000313" key="11">
    <source>
        <dbReference type="Proteomes" id="UP000639772"/>
    </source>
</evidence>
<dbReference type="Proteomes" id="UP000639772">
    <property type="component" value="Chromosome 12"/>
</dbReference>
<feature type="transmembrane region" description="Helical" evidence="6">
    <location>
        <begin position="12"/>
        <end position="31"/>
    </location>
</feature>
<organism evidence="9 11">
    <name type="scientific">Vanilla planifolia</name>
    <name type="common">Vanilla</name>
    <dbReference type="NCBI Taxonomy" id="51239"/>
    <lineage>
        <taxon>Eukaryota</taxon>
        <taxon>Viridiplantae</taxon>
        <taxon>Streptophyta</taxon>
        <taxon>Embryophyta</taxon>
        <taxon>Tracheophyta</taxon>
        <taxon>Spermatophyta</taxon>
        <taxon>Magnoliopsida</taxon>
        <taxon>Liliopsida</taxon>
        <taxon>Asparagales</taxon>
        <taxon>Orchidaceae</taxon>
        <taxon>Vanilloideae</taxon>
        <taxon>Vanilleae</taxon>
        <taxon>Vanilla</taxon>
    </lineage>
</organism>
<comment type="subcellular location">
    <subcellularLocation>
        <location evidence="1 6">Membrane</location>
        <topology evidence="1 6">Multi-pass membrane protein</topology>
    </subcellularLocation>
</comment>
<feature type="transmembrane region" description="Helical" evidence="6">
    <location>
        <begin position="43"/>
        <end position="63"/>
    </location>
</feature>
<keyword evidence="10" id="KW-1185">Reference proteome</keyword>
<dbReference type="InterPro" id="IPR030184">
    <property type="entry name" value="WAT1-related"/>
</dbReference>
<feature type="transmembrane region" description="Helical" evidence="6">
    <location>
        <begin position="140"/>
        <end position="158"/>
    </location>
</feature>
<evidence type="ECO:0000259" key="7">
    <source>
        <dbReference type="Pfam" id="PF00892"/>
    </source>
</evidence>
<dbReference type="GO" id="GO:0022857">
    <property type="term" value="F:transmembrane transporter activity"/>
    <property type="evidence" value="ECO:0007669"/>
    <property type="project" value="InterPro"/>
</dbReference>
<feature type="transmembrane region" description="Helical" evidence="6">
    <location>
        <begin position="106"/>
        <end position="128"/>
    </location>
</feature>